<accession>A0AAD9J3Z7</accession>
<evidence type="ECO:0000313" key="2">
    <source>
        <dbReference type="EMBL" id="KAK2146202.1"/>
    </source>
</evidence>
<evidence type="ECO:0000259" key="1">
    <source>
        <dbReference type="Pfam" id="PF21056"/>
    </source>
</evidence>
<dbReference type="AlphaFoldDB" id="A0AAD9J3Z7"/>
<gene>
    <name evidence="2" type="ORF">LSH36_625g01034</name>
</gene>
<dbReference type="Pfam" id="PF21056">
    <property type="entry name" value="ZSWIM1-3_RNaseH-like"/>
    <property type="match status" value="1"/>
</dbReference>
<evidence type="ECO:0000313" key="3">
    <source>
        <dbReference type="Proteomes" id="UP001208570"/>
    </source>
</evidence>
<keyword evidence="3" id="KW-1185">Reference proteome</keyword>
<dbReference type="EMBL" id="JAODUP010000625">
    <property type="protein sequence ID" value="KAK2146202.1"/>
    <property type="molecule type" value="Genomic_DNA"/>
</dbReference>
<name>A0AAD9J3Z7_9ANNE</name>
<comment type="caution">
    <text evidence="2">The sequence shown here is derived from an EMBL/GenBank/DDBJ whole genome shotgun (WGS) entry which is preliminary data.</text>
</comment>
<sequence length="93" mass="10598">MGIGQSQIISCCVTSLETDEGMTAMANASKKHNPRRDRVAMVMMDKDMLERTVFGRAFPNATMHLNLFHVLRTFRRQKMCEKFGIMSGERDLA</sequence>
<proteinExistence type="predicted"/>
<dbReference type="Proteomes" id="UP001208570">
    <property type="component" value="Unassembled WGS sequence"/>
</dbReference>
<organism evidence="2 3">
    <name type="scientific">Paralvinella palmiformis</name>
    <dbReference type="NCBI Taxonomy" id="53620"/>
    <lineage>
        <taxon>Eukaryota</taxon>
        <taxon>Metazoa</taxon>
        <taxon>Spiralia</taxon>
        <taxon>Lophotrochozoa</taxon>
        <taxon>Annelida</taxon>
        <taxon>Polychaeta</taxon>
        <taxon>Sedentaria</taxon>
        <taxon>Canalipalpata</taxon>
        <taxon>Terebellida</taxon>
        <taxon>Terebelliformia</taxon>
        <taxon>Alvinellidae</taxon>
        <taxon>Paralvinella</taxon>
    </lineage>
</organism>
<dbReference type="InterPro" id="IPR048324">
    <property type="entry name" value="ZSWIM1-3_RNaseH-like"/>
</dbReference>
<feature type="domain" description="ZSWIM1/3 RNaseH-like" evidence="1">
    <location>
        <begin position="3"/>
        <end position="63"/>
    </location>
</feature>
<reference evidence="2" key="1">
    <citation type="journal article" date="2023" name="Mol. Biol. Evol.">
        <title>Third-Generation Sequencing Reveals the Adaptive Role of the Epigenome in Three Deep-Sea Polychaetes.</title>
        <authorList>
            <person name="Perez M."/>
            <person name="Aroh O."/>
            <person name="Sun Y."/>
            <person name="Lan Y."/>
            <person name="Juniper S.K."/>
            <person name="Young C.R."/>
            <person name="Angers B."/>
            <person name="Qian P.Y."/>
        </authorList>
    </citation>
    <scope>NUCLEOTIDE SEQUENCE</scope>
    <source>
        <strain evidence="2">P08H-3</strain>
    </source>
</reference>
<protein>
    <recommendedName>
        <fullName evidence="1">ZSWIM1/3 RNaseH-like domain-containing protein</fullName>
    </recommendedName>
</protein>